<feature type="transmembrane region" description="Helical" evidence="7">
    <location>
        <begin position="9"/>
        <end position="27"/>
    </location>
</feature>
<dbReference type="PANTHER" id="PTHR30465:SF0">
    <property type="entry name" value="OLIGOPEPTIDE TRANSPORT SYSTEM PERMEASE PROTEIN APPB"/>
    <property type="match status" value="1"/>
</dbReference>
<dbReference type="PROSITE" id="PS50928">
    <property type="entry name" value="ABC_TM1"/>
    <property type="match status" value="1"/>
</dbReference>
<evidence type="ECO:0000256" key="3">
    <source>
        <dbReference type="ARBA" id="ARBA00022475"/>
    </source>
</evidence>
<feature type="domain" description="ABC transmembrane type-1" evidence="8">
    <location>
        <begin position="97"/>
        <end position="322"/>
    </location>
</feature>
<feature type="transmembrane region" description="Helical" evidence="7">
    <location>
        <begin position="250"/>
        <end position="274"/>
    </location>
</feature>
<evidence type="ECO:0000313" key="9">
    <source>
        <dbReference type="EMBL" id="KUL41690.1"/>
    </source>
</evidence>
<dbReference type="EMBL" id="LLZH01000011">
    <property type="protein sequence ID" value="KUL41690.1"/>
    <property type="molecule type" value="Genomic_DNA"/>
</dbReference>
<dbReference type="Gene3D" id="1.10.3720.10">
    <property type="entry name" value="MetI-like"/>
    <property type="match status" value="1"/>
</dbReference>
<evidence type="ECO:0000256" key="4">
    <source>
        <dbReference type="ARBA" id="ARBA00022692"/>
    </source>
</evidence>
<dbReference type="PANTHER" id="PTHR30465">
    <property type="entry name" value="INNER MEMBRANE ABC TRANSPORTER"/>
    <property type="match status" value="1"/>
</dbReference>
<evidence type="ECO:0000259" key="8">
    <source>
        <dbReference type="PROSITE" id="PS50928"/>
    </source>
</evidence>
<evidence type="ECO:0000256" key="7">
    <source>
        <dbReference type="RuleBase" id="RU363032"/>
    </source>
</evidence>
<protein>
    <submittedName>
        <fullName evidence="9">Peptide ABC transporter permease</fullName>
    </submittedName>
</protein>
<sequence length="332" mass="36273">MGKFLLHRVGYLVLLAMVATVVAYLLAATQLHPRSRYEGRNPAPAEAVVDQRLTELNMNDKTPLVERFGTWAKGVAHGDLGKTVDGESVNTEMSRRMWVSLRLMLIGSILGTLLGVVAGAYGAIKQRKWSDQTLTVISFVLLSVPTVVLAVLVKNAGIWFNQVSGNESTPLLFTTGEITPGMDTWSWAGIGDRVGHLILPTIVLAIGVNGFAFYSRYQRNSMLDVLGSDFLRTAQAKGLRRWSALTRHGLRTALIPMATFFSYQFALLFVGATFTEKIFGWHGMGEYFVDSITKNDTNSTAGVTLFVAVLVLIAGLLSDVVYAALDPRVRAS</sequence>
<evidence type="ECO:0000256" key="2">
    <source>
        <dbReference type="ARBA" id="ARBA00022448"/>
    </source>
</evidence>
<evidence type="ECO:0000256" key="6">
    <source>
        <dbReference type="ARBA" id="ARBA00023136"/>
    </source>
</evidence>
<keyword evidence="3" id="KW-1003">Cell membrane</keyword>
<dbReference type="SUPFAM" id="SSF161098">
    <property type="entry name" value="MetI-like"/>
    <property type="match status" value="1"/>
</dbReference>
<proteinExistence type="inferred from homology"/>
<dbReference type="GO" id="GO:0005886">
    <property type="term" value="C:plasma membrane"/>
    <property type="evidence" value="ECO:0007669"/>
    <property type="project" value="UniProtKB-SubCell"/>
</dbReference>
<dbReference type="Proteomes" id="UP000053244">
    <property type="component" value="Unassembled WGS sequence"/>
</dbReference>
<keyword evidence="2 7" id="KW-0813">Transport</keyword>
<dbReference type="CDD" id="cd06261">
    <property type="entry name" value="TM_PBP2"/>
    <property type="match status" value="1"/>
</dbReference>
<feature type="transmembrane region" description="Helical" evidence="7">
    <location>
        <begin position="303"/>
        <end position="325"/>
    </location>
</feature>
<dbReference type="InterPro" id="IPR000515">
    <property type="entry name" value="MetI-like"/>
</dbReference>
<keyword evidence="5 7" id="KW-1133">Transmembrane helix</keyword>
<name>A0A0X3VAB7_9ACTN</name>
<keyword evidence="10" id="KW-1185">Reference proteome</keyword>
<gene>
    <name evidence="9" type="ORF">ADL15_03190</name>
</gene>
<reference evidence="9 10" key="1">
    <citation type="submission" date="2015-10" db="EMBL/GenBank/DDBJ databases">
        <authorList>
            <person name="Gilbert D.G."/>
        </authorList>
    </citation>
    <scope>NUCLEOTIDE SEQUENCE [LARGE SCALE GENOMIC DNA]</scope>
    <source>
        <strain evidence="9 10">NRRL B-16712</strain>
    </source>
</reference>
<keyword evidence="6 7" id="KW-0472">Membrane</keyword>
<dbReference type="Pfam" id="PF00528">
    <property type="entry name" value="BPD_transp_1"/>
    <property type="match status" value="1"/>
</dbReference>
<evidence type="ECO:0000256" key="5">
    <source>
        <dbReference type="ARBA" id="ARBA00022989"/>
    </source>
</evidence>
<comment type="similarity">
    <text evidence="7">Belongs to the binding-protein-dependent transport system permease family.</text>
</comment>
<evidence type="ECO:0000256" key="1">
    <source>
        <dbReference type="ARBA" id="ARBA00004651"/>
    </source>
</evidence>
<feature type="transmembrane region" description="Helical" evidence="7">
    <location>
        <begin position="136"/>
        <end position="160"/>
    </location>
</feature>
<feature type="transmembrane region" description="Helical" evidence="7">
    <location>
        <begin position="103"/>
        <end position="124"/>
    </location>
</feature>
<comment type="subcellular location">
    <subcellularLocation>
        <location evidence="1 7">Cell membrane</location>
        <topology evidence="1 7">Multi-pass membrane protein</topology>
    </subcellularLocation>
</comment>
<feature type="transmembrane region" description="Helical" evidence="7">
    <location>
        <begin position="194"/>
        <end position="214"/>
    </location>
</feature>
<dbReference type="OrthoDB" id="147639at2"/>
<comment type="caution">
    <text evidence="9">The sequence shown here is derived from an EMBL/GenBank/DDBJ whole genome shotgun (WGS) entry which is preliminary data.</text>
</comment>
<organism evidence="9 10">
    <name type="scientific">Actinoplanes awajinensis subsp. mycoplanecinus</name>
    <dbReference type="NCBI Taxonomy" id="135947"/>
    <lineage>
        <taxon>Bacteria</taxon>
        <taxon>Bacillati</taxon>
        <taxon>Actinomycetota</taxon>
        <taxon>Actinomycetes</taxon>
        <taxon>Micromonosporales</taxon>
        <taxon>Micromonosporaceae</taxon>
        <taxon>Actinoplanes</taxon>
    </lineage>
</organism>
<dbReference type="GO" id="GO:0055085">
    <property type="term" value="P:transmembrane transport"/>
    <property type="evidence" value="ECO:0007669"/>
    <property type="project" value="InterPro"/>
</dbReference>
<accession>A0A0X3VAB7</accession>
<dbReference type="InterPro" id="IPR035906">
    <property type="entry name" value="MetI-like_sf"/>
</dbReference>
<dbReference type="AlphaFoldDB" id="A0A0X3VAB7"/>
<keyword evidence="4 7" id="KW-0812">Transmembrane</keyword>
<evidence type="ECO:0000313" key="10">
    <source>
        <dbReference type="Proteomes" id="UP000053244"/>
    </source>
</evidence>